<accession>A0AAV2LDN5</accession>
<dbReference type="AlphaFoldDB" id="A0AAV2LDN5"/>
<reference evidence="2 3" key="1">
    <citation type="submission" date="2024-04" db="EMBL/GenBank/DDBJ databases">
        <authorList>
            <person name="Waldvogel A.-M."/>
            <person name="Schoenle A."/>
        </authorList>
    </citation>
    <scope>NUCLEOTIDE SEQUENCE [LARGE SCALE GENOMIC DNA]</scope>
</reference>
<proteinExistence type="predicted"/>
<evidence type="ECO:0000256" key="1">
    <source>
        <dbReference type="SAM" id="MobiDB-lite"/>
    </source>
</evidence>
<evidence type="ECO:0000313" key="3">
    <source>
        <dbReference type="Proteomes" id="UP001497482"/>
    </source>
</evidence>
<feature type="compositionally biased region" description="Basic and acidic residues" evidence="1">
    <location>
        <begin position="1"/>
        <end position="11"/>
    </location>
</feature>
<protein>
    <submittedName>
        <fullName evidence="2">Uncharacterized protein</fullName>
    </submittedName>
</protein>
<name>A0AAV2LDN5_KNICA</name>
<dbReference type="Proteomes" id="UP001497482">
    <property type="component" value="Chromosome 3"/>
</dbReference>
<dbReference type="EMBL" id="OZ035825">
    <property type="protein sequence ID" value="CAL1600500.1"/>
    <property type="molecule type" value="Genomic_DNA"/>
</dbReference>
<feature type="compositionally biased region" description="Basic and acidic residues" evidence="1">
    <location>
        <begin position="18"/>
        <end position="64"/>
    </location>
</feature>
<gene>
    <name evidence="2" type="ORF">KC01_LOCUS28590</name>
</gene>
<organism evidence="2 3">
    <name type="scientific">Knipowitschia caucasica</name>
    <name type="common">Caucasian dwarf goby</name>
    <name type="synonym">Pomatoschistus caucasicus</name>
    <dbReference type="NCBI Taxonomy" id="637954"/>
    <lineage>
        <taxon>Eukaryota</taxon>
        <taxon>Metazoa</taxon>
        <taxon>Chordata</taxon>
        <taxon>Craniata</taxon>
        <taxon>Vertebrata</taxon>
        <taxon>Euteleostomi</taxon>
        <taxon>Actinopterygii</taxon>
        <taxon>Neopterygii</taxon>
        <taxon>Teleostei</taxon>
        <taxon>Neoteleostei</taxon>
        <taxon>Acanthomorphata</taxon>
        <taxon>Gobiaria</taxon>
        <taxon>Gobiiformes</taxon>
        <taxon>Gobioidei</taxon>
        <taxon>Gobiidae</taxon>
        <taxon>Gobiinae</taxon>
        <taxon>Knipowitschia</taxon>
    </lineage>
</organism>
<feature type="region of interest" description="Disordered" evidence="1">
    <location>
        <begin position="1"/>
        <end position="65"/>
    </location>
</feature>
<evidence type="ECO:0000313" key="2">
    <source>
        <dbReference type="EMBL" id="CAL1600500.1"/>
    </source>
</evidence>
<sequence length="163" mass="17398">MHAALAEREGLLEAAAAEEPRDTEEHGGVEELVEVEEHIEKVEHGGMEEDKGIGGADVEEHGEMEVGNVNEELAGEEELVHIVKGKWEVVDEAQVGWVLQHFAGGGKLLPHDSQALQKSSPEHVVQGQQGECSLKAEAPWPGAAVLEEQCPAEACPCPSSCPS</sequence>
<keyword evidence="3" id="KW-1185">Reference proteome</keyword>